<dbReference type="Proteomes" id="UP000175677">
    <property type="component" value="Unassembled WGS sequence"/>
</dbReference>
<reference evidence="2 3" key="1">
    <citation type="submission" date="2016-08" db="EMBL/GenBank/DDBJ databases">
        <authorList>
            <person name="Eshaghi A."/>
            <person name="Soares D."/>
            <person name="Kus J."/>
            <person name="Richardson D."/>
            <person name="Li A."/>
            <person name="Patel S.N."/>
        </authorList>
    </citation>
    <scope>NUCLEOTIDE SEQUENCE [LARGE SCALE GENOMIC DNA]</scope>
    <source>
        <strain evidence="2 3">C860</strain>
    </source>
</reference>
<name>A0ABX3BNL8_9PAST</name>
<feature type="signal peptide" evidence="1">
    <location>
        <begin position="1"/>
        <end position="18"/>
    </location>
</feature>
<evidence type="ECO:0000256" key="1">
    <source>
        <dbReference type="SAM" id="SignalP"/>
    </source>
</evidence>
<dbReference type="EMBL" id="MDJC01000023">
    <property type="protein sequence ID" value="OEY75972.1"/>
    <property type="molecule type" value="Genomic_DNA"/>
</dbReference>
<keyword evidence="1" id="KW-0732">Signal</keyword>
<dbReference type="PROSITE" id="PS51257">
    <property type="entry name" value="PROKAR_LIPOPROTEIN"/>
    <property type="match status" value="1"/>
</dbReference>
<gene>
    <name evidence="2" type="ORF">BFQ30_01665</name>
</gene>
<keyword evidence="3" id="KW-1185">Reference proteome</keyword>
<sequence>MNKYIILMNLFLSGCYLANGSSINKTAVIANRGSAGLVNEFLFTGFERFRAWINAPVIFGASNATRDKVQILKKIDEYNAQAVKTGK</sequence>
<evidence type="ECO:0000313" key="2">
    <source>
        <dbReference type="EMBL" id="OEY75972.1"/>
    </source>
</evidence>
<evidence type="ECO:0000313" key="3">
    <source>
        <dbReference type="Proteomes" id="UP000175677"/>
    </source>
</evidence>
<protein>
    <recommendedName>
        <fullName evidence="4">Lipoprotein</fullName>
    </recommendedName>
</protein>
<proteinExistence type="predicted"/>
<dbReference type="RefSeq" id="WP_005641902.1">
    <property type="nucleotide sequence ID" value="NZ_MCII02000018.1"/>
</dbReference>
<organism evidence="2 3">
    <name type="scientific">Haemophilus quentini</name>
    <dbReference type="NCBI Taxonomy" id="123834"/>
    <lineage>
        <taxon>Bacteria</taxon>
        <taxon>Pseudomonadati</taxon>
        <taxon>Pseudomonadota</taxon>
        <taxon>Gammaproteobacteria</taxon>
        <taxon>Pasteurellales</taxon>
        <taxon>Pasteurellaceae</taxon>
        <taxon>Haemophilus</taxon>
    </lineage>
</organism>
<accession>A0ABX3BNL8</accession>
<feature type="chain" id="PRO_5046285741" description="Lipoprotein" evidence="1">
    <location>
        <begin position="19"/>
        <end position="87"/>
    </location>
</feature>
<comment type="caution">
    <text evidence="2">The sequence shown here is derived from an EMBL/GenBank/DDBJ whole genome shotgun (WGS) entry which is preliminary data.</text>
</comment>
<evidence type="ECO:0008006" key="4">
    <source>
        <dbReference type="Google" id="ProtNLM"/>
    </source>
</evidence>